<evidence type="ECO:0000313" key="1">
    <source>
        <dbReference type="EMBL" id="KAK6791519.1"/>
    </source>
</evidence>
<gene>
    <name evidence="1" type="ORF">RDI58_010600</name>
</gene>
<proteinExistence type="predicted"/>
<dbReference type="EMBL" id="JBANQN010000004">
    <property type="protein sequence ID" value="KAK6791519.1"/>
    <property type="molecule type" value="Genomic_DNA"/>
</dbReference>
<reference evidence="1 2" key="1">
    <citation type="submission" date="2024-02" db="EMBL/GenBank/DDBJ databases">
        <title>de novo genome assembly of Solanum bulbocastanum strain 11H21.</title>
        <authorList>
            <person name="Hosaka A.J."/>
        </authorList>
    </citation>
    <scope>NUCLEOTIDE SEQUENCE [LARGE SCALE GENOMIC DNA]</scope>
    <source>
        <tissue evidence="1">Young leaves</tissue>
    </source>
</reference>
<name>A0AAN8TPR1_SOLBU</name>
<dbReference type="Proteomes" id="UP001371456">
    <property type="component" value="Unassembled WGS sequence"/>
</dbReference>
<keyword evidence="2" id="KW-1185">Reference proteome</keyword>
<evidence type="ECO:0000313" key="2">
    <source>
        <dbReference type="Proteomes" id="UP001371456"/>
    </source>
</evidence>
<sequence>MPSKTGKSKSIAPSAELQLVNELTGDELSGSEFNSGLGNDSPKAPKTARLLSNQLEIVLVLDKTDSLIIVVASQSKVGEQSSGYDNGCPIPGHALVHMLAHNPS</sequence>
<dbReference type="AlphaFoldDB" id="A0AAN8TPR1"/>
<accession>A0AAN8TPR1</accession>
<organism evidence="1 2">
    <name type="scientific">Solanum bulbocastanum</name>
    <name type="common">Wild potato</name>
    <dbReference type="NCBI Taxonomy" id="147425"/>
    <lineage>
        <taxon>Eukaryota</taxon>
        <taxon>Viridiplantae</taxon>
        <taxon>Streptophyta</taxon>
        <taxon>Embryophyta</taxon>
        <taxon>Tracheophyta</taxon>
        <taxon>Spermatophyta</taxon>
        <taxon>Magnoliopsida</taxon>
        <taxon>eudicotyledons</taxon>
        <taxon>Gunneridae</taxon>
        <taxon>Pentapetalae</taxon>
        <taxon>asterids</taxon>
        <taxon>lamiids</taxon>
        <taxon>Solanales</taxon>
        <taxon>Solanaceae</taxon>
        <taxon>Solanoideae</taxon>
        <taxon>Solaneae</taxon>
        <taxon>Solanum</taxon>
    </lineage>
</organism>
<protein>
    <submittedName>
        <fullName evidence="1">Uncharacterized protein</fullName>
    </submittedName>
</protein>
<comment type="caution">
    <text evidence="1">The sequence shown here is derived from an EMBL/GenBank/DDBJ whole genome shotgun (WGS) entry which is preliminary data.</text>
</comment>